<organism evidence="3">
    <name type="scientific">Antheraea proylei nucleopolyhedrovirus</name>
    <dbReference type="NCBI Taxonomy" id="2126611"/>
    <lineage>
        <taxon>Viruses</taxon>
        <taxon>Viruses incertae sedis</taxon>
        <taxon>Naldaviricetes</taxon>
        <taxon>Lefavirales</taxon>
        <taxon>Baculoviridae</taxon>
        <taxon>Alphabaculovirus</taxon>
        <taxon>Alphabaculovirus anpernyi</taxon>
    </lineage>
</organism>
<dbReference type="InterPro" id="IPR007827">
    <property type="entry name" value="DUF705"/>
</dbReference>
<evidence type="ECO:0000313" key="3">
    <source>
        <dbReference type="EMBL" id="BBD50819.1"/>
    </source>
</evidence>
<dbReference type="InterPro" id="IPR036412">
    <property type="entry name" value="HAD-like_sf"/>
</dbReference>
<dbReference type="CDD" id="cd01427">
    <property type="entry name" value="HAD_like"/>
    <property type="match status" value="1"/>
</dbReference>
<dbReference type="SUPFAM" id="SSF56784">
    <property type="entry name" value="HAD-like"/>
    <property type="match status" value="1"/>
</dbReference>
<dbReference type="NCBIfam" id="TIGR01681">
    <property type="entry name" value="HAD-SF-IIIC"/>
    <property type="match status" value="1"/>
</dbReference>
<evidence type="ECO:0000313" key="1">
    <source>
        <dbReference type="EMBL" id="AWD33578.1"/>
    </source>
</evidence>
<dbReference type="InterPro" id="IPR010033">
    <property type="entry name" value="HAD_SF_ppase_IIIC"/>
</dbReference>
<gene>
    <name evidence="3" type="primary">38k</name>
    <name evidence="1" type="synonym">38K</name>
</gene>
<dbReference type="EMBL" id="LC375539">
    <property type="protein sequence ID" value="BBD50819.1"/>
    <property type="molecule type" value="Genomic_DNA"/>
</dbReference>
<reference evidence="1" key="1">
    <citation type="submission" date="2017-04" db="EMBL/GenBank/DDBJ databases">
        <title>The complete genome of tiger band disease causing alphabaculovirus from temperate tasar silkworm, Antheraea proylie J (Lepidoptera: Saturniidae).</title>
        <authorList>
            <person name="Shantibala T."/>
            <person name="Fraser M.J."/>
            <person name="Reeta L."/>
            <person name="Rajlakshmi Y."/>
            <person name="Miranda K."/>
            <person name="Lokeshwari R.K."/>
        </authorList>
    </citation>
    <scope>NUCLEOTIDE SEQUENCE</scope>
    <source>
        <strain evidence="1">Manipur</strain>
    </source>
</reference>
<name>A0A2Z6C5A8_NPVAP</name>
<dbReference type="Gene3D" id="3.40.50.1000">
    <property type="entry name" value="HAD superfamily/HAD-like"/>
    <property type="match status" value="1"/>
</dbReference>
<sequence length="313" mass="36075">MKCKWACLRLRNAFYRGHILAVAEYTDLKYLGFEKYEHFEYVLLQVRGGAQLHVLEANPRYCVQVFVAEDDMRSVRHHIKATFKTPALGHVCVLHNKPAMYAFLDEWYALPDFEVPQLKCDALVWGFPHVIVFDLDSTLITEQEQVQIRDPHVYDCLEELRDAGCVLVLWSYGSRDHVAHSLRAVQLTPYFDAIISEGSVAEDAPAATTETTDLQMQSRYVSSNFSFDMHAESGAELPKSPKVVIKILADKGVNYFKSITLVDDLPSNNFAYDYYVRVKRCPVPVRDWRRYQDEILDNLAEYDSLYVSNKKVK</sequence>
<dbReference type="NCBIfam" id="TIGR01684">
    <property type="entry name" value="viral_ppase"/>
    <property type="match status" value="1"/>
</dbReference>
<proteinExistence type="predicted"/>
<evidence type="ECO:0000313" key="2">
    <source>
        <dbReference type="EMBL" id="AYW35405.1"/>
    </source>
</evidence>
<dbReference type="Pfam" id="PF05152">
    <property type="entry name" value="DUF705"/>
    <property type="match status" value="1"/>
</dbReference>
<dbReference type="EMBL" id="MH797002">
    <property type="protein sequence ID" value="AYW35405.1"/>
    <property type="molecule type" value="Genomic_DNA"/>
</dbReference>
<dbReference type="InterPro" id="IPR023214">
    <property type="entry name" value="HAD_sf"/>
</dbReference>
<dbReference type="EMBL" id="KY979487">
    <property type="protein sequence ID" value="AWD33578.1"/>
    <property type="molecule type" value="Genomic_DNA"/>
</dbReference>
<reference evidence="3" key="2">
    <citation type="submission" date="2018-03" db="EMBL/GenBank/DDBJ databases">
        <title>Whole genome comparison of nucleopolyhedroviruses isolated from saturniine wild silkworms in Asian countries.</title>
        <authorList>
            <person name="Sasaki K."/>
            <person name="Kajiura Z."/>
            <person name="Ponnuvel K.M."/>
            <person name="Kobayashi J."/>
        </authorList>
    </citation>
    <scope>NUCLEOTIDE SEQUENCE</scope>
    <source>
        <strain evidence="3">Manipur</strain>
    </source>
</reference>
<protein>
    <submittedName>
        <fullName evidence="2 3">38k</fullName>
    </submittedName>
</protein>
<accession>A0A2Z6C5A8</accession>
<reference evidence="2" key="3">
    <citation type="submission" date="2018-08" db="EMBL/GenBank/DDBJ databases">
        <title>Genetic characterization of an alphabaculovirus causing tiger band disease in the oak tasar silkworm, Antheraea proylei.</title>
        <authorList>
            <person name="Tourangbam S."/>
            <person name="Malcolm F.J."/>
            <person name="Luikham R."/>
            <person name="Kshetrimayum M."/>
            <person name="Yumnam R."/>
            <person name="Rajkumari L."/>
        </authorList>
    </citation>
    <scope>NUCLEOTIDE SEQUENCE</scope>
    <source>
        <strain evidence="2">TkhulenIBD</strain>
    </source>
</reference>